<dbReference type="InterPro" id="IPR000639">
    <property type="entry name" value="Epox_hydrolase-like"/>
</dbReference>
<comment type="similarity">
    <text evidence="1">Belongs to the peptidase S33 family.</text>
</comment>
<dbReference type="PRINTS" id="PR00412">
    <property type="entry name" value="EPOXHYDRLASE"/>
</dbReference>
<keyword evidence="2" id="KW-0058">Aromatic hydrocarbons catabolism</keyword>
<dbReference type="InterPro" id="IPR029058">
    <property type="entry name" value="AB_hydrolase_fold"/>
</dbReference>
<keyword evidence="3 6" id="KW-0378">Hydrolase</keyword>
<sequence length="412" mass="47004">MAVPKPYKLDVPQEFLDWINTRVKTARLVPDLEHPAGEEWNDGTPTAVMEELVDDWKNHYDWRRVEKSINDTYNMFTIDLEENDELITLHFVHHRSERSDAVPLIFSHGWPGNFLEVENLLKLTNPEDPKAQAFHIVAPSIPGFTLSSSPKKPGSMAIAHVASLYHKLMQALGYKNYVAQGGDWGSFITRSLAIQFPESCAAIHLNFIVCLPPSPIRHPIAIFWLLIRWFSEDEKEKLKRMQWWMKSESGYSRIQGTKPQTVSYGLLDSPIGMLAWIREKLQSLAEPDYIWQHDLVITYTMLYLLSGSASHARIYKENIKTISKSVMEPAFPSSVSVGVSCFPRDVGYAPKWWADCFFPNIVFWKEQAKGGHFASVEVPERLIGDVQEWIEIVRSKGSSQTWEALLKAGSVA</sequence>
<dbReference type="PANTHER" id="PTHR21661">
    <property type="entry name" value="EPOXIDE HYDROLASE 1-RELATED"/>
    <property type="match status" value="1"/>
</dbReference>
<comment type="caution">
    <text evidence="6">The sequence shown here is derived from an EMBL/GenBank/DDBJ whole genome shotgun (WGS) entry which is preliminary data.</text>
</comment>
<accession>A0A0W0FBS5</accession>
<dbReference type="SUPFAM" id="SSF53474">
    <property type="entry name" value="alpha/beta-Hydrolases"/>
    <property type="match status" value="1"/>
</dbReference>
<proteinExistence type="inferred from homology"/>
<dbReference type="Proteomes" id="UP000054988">
    <property type="component" value="Unassembled WGS sequence"/>
</dbReference>
<dbReference type="EMBL" id="LATX01002149">
    <property type="protein sequence ID" value="KTB33684.1"/>
    <property type="molecule type" value="Genomic_DNA"/>
</dbReference>
<feature type="active site" description="Nucleophile" evidence="4">
    <location>
        <position position="183"/>
    </location>
</feature>
<dbReference type="PANTHER" id="PTHR21661:SF35">
    <property type="entry name" value="EPOXIDE HYDROLASE"/>
    <property type="match status" value="1"/>
</dbReference>
<evidence type="ECO:0000256" key="1">
    <source>
        <dbReference type="ARBA" id="ARBA00010088"/>
    </source>
</evidence>
<evidence type="ECO:0000256" key="2">
    <source>
        <dbReference type="ARBA" id="ARBA00022797"/>
    </source>
</evidence>
<dbReference type="InterPro" id="IPR010497">
    <property type="entry name" value="Epoxide_hydro_N"/>
</dbReference>
<dbReference type="Pfam" id="PF06441">
    <property type="entry name" value="EHN"/>
    <property type="match status" value="1"/>
</dbReference>
<protein>
    <submittedName>
        <fullName evidence="6">Putative epoxide hydrolase domain-containing protein</fullName>
    </submittedName>
</protein>
<dbReference type="PIRSF" id="PIRSF001112">
    <property type="entry name" value="Epoxide_hydrolase"/>
    <property type="match status" value="1"/>
</dbReference>
<evidence type="ECO:0000313" key="7">
    <source>
        <dbReference type="Proteomes" id="UP000054988"/>
    </source>
</evidence>
<name>A0A0W0FBS5_MONRR</name>
<feature type="active site" description="Proton acceptor" evidence="4">
    <location>
        <position position="372"/>
    </location>
</feature>
<dbReference type="InterPro" id="IPR016292">
    <property type="entry name" value="Epoxide_hydrolase"/>
</dbReference>
<dbReference type="AlphaFoldDB" id="A0A0W0FBS5"/>
<organism evidence="6 7">
    <name type="scientific">Moniliophthora roreri</name>
    <name type="common">Frosty pod rot fungus</name>
    <name type="synonym">Monilia roreri</name>
    <dbReference type="NCBI Taxonomy" id="221103"/>
    <lineage>
        <taxon>Eukaryota</taxon>
        <taxon>Fungi</taxon>
        <taxon>Dikarya</taxon>
        <taxon>Basidiomycota</taxon>
        <taxon>Agaricomycotina</taxon>
        <taxon>Agaricomycetes</taxon>
        <taxon>Agaricomycetidae</taxon>
        <taxon>Agaricales</taxon>
        <taxon>Marasmiineae</taxon>
        <taxon>Marasmiaceae</taxon>
        <taxon>Moniliophthora</taxon>
    </lineage>
</organism>
<dbReference type="Gene3D" id="3.40.50.1820">
    <property type="entry name" value="alpha/beta hydrolase"/>
    <property type="match status" value="1"/>
</dbReference>
<feature type="active site" description="Proton donor" evidence="4">
    <location>
        <position position="315"/>
    </location>
</feature>
<evidence type="ECO:0000256" key="4">
    <source>
        <dbReference type="PIRSR" id="PIRSR001112-1"/>
    </source>
</evidence>
<evidence type="ECO:0000313" key="6">
    <source>
        <dbReference type="EMBL" id="KTB33684.1"/>
    </source>
</evidence>
<reference evidence="6 7" key="1">
    <citation type="submission" date="2015-12" db="EMBL/GenBank/DDBJ databases">
        <title>Draft genome sequence of Moniliophthora roreri, the causal agent of frosty pod rot of cacao.</title>
        <authorList>
            <person name="Aime M.C."/>
            <person name="Diaz-Valderrama J.R."/>
            <person name="Kijpornyongpan T."/>
            <person name="Phillips-Mora W."/>
        </authorList>
    </citation>
    <scope>NUCLEOTIDE SEQUENCE [LARGE SCALE GENOMIC DNA]</scope>
    <source>
        <strain evidence="6 7">MCA 2952</strain>
    </source>
</reference>
<evidence type="ECO:0000259" key="5">
    <source>
        <dbReference type="Pfam" id="PF06441"/>
    </source>
</evidence>
<evidence type="ECO:0000256" key="3">
    <source>
        <dbReference type="ARBA" id="ARBA00022801"/>
    </source>
</evidence>
<dbReference type="GO" id="GO:0004301">
    <property type="term" value="F:epoxide hydrolase activity"/>
    <property type="evidence" value="ECO:0007669"/>
    <property type="project" value="TreeGrafter"/>
</dbReference>
<dbReference type="GO" id="GO:0097176">
    <property type="term" value="P:epoxide metabolic process"/>
    <property type="evidence" value="ECO:0007669"/>
    <property type="project" value="TreeGrafter"/>
</dbReference>
<dbReference type="eggNOG" id="KOG2565">
    <property type="taxonomic scope" value="Eukaryota"/>
</dbReference>
<gene>
    <name evidence="6" type="ORF">WG66_13751</name>
</gene>
<feature type="domain" description="Epoxide hydrolase N-terminal" evidence="5">
    <location>
        <begin position="4"/>
        <end position="117"/>
    </location>
</feature>